<accession>A0AAP0NNX2</accession>
<proteinExistence type="predicted"/>
<protein>
    <submittedName>
        <fullName evidence="1">Uncharacterized protein</fullName>
    </submittedName>
</protein>
<dbReference type="Proteomes" id="UP001419268">
    <property type="component" value="Unassembled WGS sequence"/>
</dbReference>
<dbReference type="AlphaFoldDB" id="A0AAP0NNX2"/>
<sequence length="108" mass="12345">MNRGLVPYKSGPEVRKIKMPLCDGENLIVWLNQAYHCFALHEMNEVSKLRAARICSIGAAEIWLQTEERDHPFKSWGEFKLQLSLWFTEAEPPTPLSPILLHQTGNNG</sequence>
<organism evidence="1 2">
    <name type="scientific">Stephania cephalantha</name>
    <dbReference type="NCBI Taxonomy" id="152367"/>
    <lineage>
        <taxon>Eukaryota</taxon>
        <taxon>Viridiplantae</taxon>
        <taxon>Streptophyta</taxon>
        <taxon>Embryophyta</taxon>
        <taxon>Tracheophyta</taxon>
        <taxon>Spermatophyta</taxon>
        <taxon>Magnoliopsida</taxon>
        <taxon>Ranunculales</taxon>
        <taxon>Menispermaceae</taxon>
        <taxon>Menispermoideae</taxon>
        <taxon>Cissampelideae</taxon>
        <taxon>Stephania</taxon>
    </lineage>
</organism>
<reference evidence="1 2" key="1">
    <citation type="submission" date="2024-01" db="EMBL/GenBank/DDBJ databases">
        <title>Genome assemblies of Stephania.</title>
        <authorList>
            <person name="Yang L."/>
        </authorList>
    </citation>
    <scope>NUCLEOTIDE SEQUENCE [LARGE SCALE GENOMIC DNA]</scope>
    <source>
        <strain evidence="1">JXDWG</strain>
        <tissue evidence="1">Leaf</tissue>
    </source>
</reference>
<dbReference type="EMBL" id="JBBNAG010000008">
    <property type="protein sequence ID" value="KAK9111041.1"/>
    <property type="molecule type" value="Genomic_DNA"/>
</dbReference>
<evidence type="ECO:0000313" key="1">
    <source>
        <dbReference type="EMBL" id="KAK9111041.1"/>
    </source>
</evidence>
<keyword evidence="2" id="KW-1185">Reference proteome</keyword>
<evidence type="ECO:0000313" key="2">
    <source>
        <dbReference type="Proteomes" id="UP001419268"/>
    </source>
</evidence>
<gene>
    <name evidence="1" type="ORF">Scep_018560</name>
</gene>
<comment type="caution">
    <text evidence="1">The sequence shown here is derived from an EMBL/GenBank/DDBJ whole genome shotgun (WGS) entry which is preliminary data.</text>
</comment>
<name>A0AAP0NNX2_9MAGN</name>